<evidence type="ECO:0000313" key="2">
    <source>
        <dbReference type="Proteomes" id="UP000494165"/>
    </source>
</evidence>
<proteinExistence type="predicted"/>
<dbReference type="EMBL" id="CADEPI010000214">
    <property type="protein sequence ID" value="CAB3380660.1"/>
    <property type="molecule type" value="Genomic_DNA"/>
</dbReference>
<organism evidence="1 2">
    <name type="scientific">Cloeon dipterum</name>
    <dbReference type="NCBI Taxonomy" id="197152"/>
    <lineage>
        <taxon>Eukaryota</taxon>
        <taxon>Metazoa</taxon>
        <taxon>Ecdysozoa</taxon>
        <taxon>Arthropoda</taxon>
        <taxon>Hexapoda</taxon>
        <taxon>Insecta</taxon>
        <taxon>Pterygota</taxon>
        <taxon>Palaeoptera</taxon>
        <taxon>Ephemeroptera</taxon>
        <taxon>Pisciforma</taxon>
        <taxon>Baetidae</taxon>
        <taxon>Cloeon</taxon>
    </lineage>
</organism>
<name>A0A8S1DJ89_9INSE</name>
<accession>A0A8S1DJ89</accession>
<protein>
    <submittedName>
        <fullName evidence="1">Uncharacterized protein</fullName>
    </submittedName>
</protein>
<dbReference type="Proteomes" id="UP000494165">
    <property type="component" value="Unassembled WGS sequence"/>
</dbReference>
<reference evidence="1 2" key="1">
    <citation type="submission" date="2020-04" db="EMBL/GenBank/DDBJ databases">
        <authorList>
            <person name="Alioto T."/>
            <person name="Alioto T."/>
            <person name="Gomez Garrido J."/>
        </authorList>
    </citation>
    <scope>NUCLEOTIDE SEQUENCE [LARGE SCALE GENOMIC DNA]</scope>
</reference>
<dbReference type="AlphaFoldDB" id="A0A8S1DJ89"/>
<gene>
    <name evidence="1" type="ORF">CLODIP_2_CD07427</name>
</gene>
<evidence type="ECO:0000313" key="1">
    <source>
        <dbReference type="EMBL" id="CAB3380660.1"/>
    </source>
</evidence>
<comment type="caution">
    <text evidence="1">The sequence shown here is derived from an EMBL/GenBank/DDBJ whole genome shotgun (WGS) entry which is preliminary data.</text>
</comment>
<sequence length="100" mass="11491">MVSLYNDPGAQNKRNDKTTIGENVNYKQYKQACFDDSLTGAYAYYFLRRFTALSESADSDEPTPSFIFYCTQRKTQQYKTNNTSELGCHGCQFLHLSPFV</sequence>
<keyword evidence="2" id="KW-1185">Reference proteome</keyword>